<dbReference type="Gene3D" id="6.10.340.10">
    <property type="match status" value="1"/>
</dbReference>
<proteinExistence type="predicted"/>
<comment type="caution">
    <text evidence="7">The sequence shown here is derived from an EMBL/GenBank/DDBJ whole genome shotgun (WGS) entry which is preliminary data.</text>
</comment>
<dbReference type="STRING" id="1469948.GCA_000732725_02602"/>
<keyword evidence="1 2" id="KW-0807">Transducer</keyword>
<dbReference type="SUPFAM" id="SSF58104">
    <property type="entry name" value="Methyl-accepting chemotaxis protein (MCP) signaling domain"/>
    <property type="match status" value="1"/>
</dbReference>
<dbReference type="Proteomes" id="UP000295718">
    <property type="component" value="Unassembled WGS sequence"/>
</dbReference>
<dbReference type="RefSeq" id="WP_031391280.1">
    <property type="nucleotide sequence ID" value="NZ_JPNB01000002.1"/>
</dbReference>
<keyword evidence="3" id="KW-0175">Coiled coil</keyword>
<dbReference type="GO" id="GO:0007165">
    <property type="term" value="P:signal transduction"/>
    <property type="evidence" value="ECO:0007669"/>
    <property type="project" value="UniProtKB-KW"/>
</dbReference>
<gene>
    <name evidence="7" type="ORF">EDD76_101167</name>
</gene>
<dbReference type="Pfam" id="PF00015">
    <property type="entry name" value="MCPsignal"/>
    <property type="match status" value="1"/>
</dbReference>
<organism evidence="7 8">
    <name type="scientific">Kineothrix alysoides</name>
    <dbReference type="NCBI Taxonomy" id="1469948"/>
    <lineage>
        <taxon>Bacteria</taxon>
        <taxon>Bacillati</taxon>
        <taxon>Bacillota</taxon>
        <taxon>Clostridia</taxon>
        <taxon>Lachnospirales</taxon>
        <taxon>Lachnospiraceae</taxon>
        <taxon>Kineothrix</taxon>
    </lineage>
</organism>
<feature type="region of interest" description="Disordered" evidence="4">
    <location>
        <begin position="1"/>
        <end position="38"/>
    </location>
</feature>
<feature type="transmembrane region" description="Helical" evidence="5">
    <location>
        <begin position="67"/>
        <end position="86"/>
    </location>
</feature>
<evidence type="ECO:0000256" key="2">
    <source>
        <dbReference type="PROSITE-ProRule" id="PRU00284"/>
    </source>
</evidence>
<name>A0A4R1R6E5_9FIRM</name>
<reference evidence="7 8" key="1">
    <citation type="submission" date="2019-03" db="EMBL/GenBank/DDBJ databases">
        <title>Genomic Encyclopedia of Type Strains, Phase IV (KMG-IV): sequencing the most valuable type-strain genomes for metagenomic binning, comparative biology and taxonomic classification.</title>
        <authorList>
            <person name="Goeker M."/>
        </authorList>
    </citation>
    <scope>NUCLEOTIDE SEQUENCE [LARGE SCALE GENOMIC DNA]</scope>
    <source>
        <strain evidence="7 8">DSM 100556</strain>
    </source>
</reference>
<evidence type="ECO:0000313" key="8">
    <source>
        <dbReference type="Proteomes" id="UP000295718"/>
    </source>
</evidence>
<feature type="compositionally biased region" description="Low complexity" evidence="4">
    <location>
        <begin position="21"/>
        <end position="34"/>
    </location>
</feature>
<dbReference type="GO" id="GO:0016020">
    <property type="term" value="C:membrane"/>
    <property type="evidence" value="ECO:0007669"/>
    <property type="project" value="InterPro"/>
</dbReference>
<feature type="domain" description="Methyl-accepting transducer" evidence="6">
    <location>
        <begin position="445"/>
        <end position="688"/>
    </location>
</feature>
<evidence type="ECO:0000256" key="1">
    <source>
        <dbReference type="ARBA" id="ARBA00023224"/>
    </source>
</evidence>
<dbReference type="Gene3D" id="1.10.287.950">
    <property type="entry name" value="Methyl-accepting chemotaxis protein"/>
    <property type="match status" value="1"/>
</dbReference>
<evidence type="ECO:0000256" key="4">
    <source>
        <dbReference type="SAM" id="MobiDB-lite"/>
    </source>
</evidence>
<evidence type="ECO:0000259" key="6">
    <source>
        <dbReference type="PROSITE" id="PS50111"/>
    </source>
</evidence>
<dbReference type="EMBL" id="SLUO01000001">
    <property type="protein sequence ID" value="TCL61070.1"/>
    <property type="molecule type" value="Genomic_DNA"/>
</dbReference>
<dbReference type="PANTHER" id="PTHR32089">
    <property type="entry name" value="METHYL-ACCEPTING CHEMOTAXIS PROTEIN MCPB"/>
    <property type="match status" value="1"/>
</dbReference>
<evidence type="ECO:0000313" key="7">
    <source>
        <dbReference type="EMBL" id="TCL61070.1"/>
    </source>
</evidence>
<accession>A0A4R1R6E5</accession>
<protein>
    <submittedName>
        <fullName evidence="7">Methyl-accepting chemotaxis protein</fullName>
    </submittedName>
</protein>
<keyword evidence="8" id="KW-1185">Reference proteome</keyword>
<dbReference type="OrthoDB" id="9814363at2"/>
<feature type="coiled-coil region" evidence="3">
    <location>
        <begin position="677"/>
        <end position="728"/>
    </location>
</feature>
<keyword evidence="5" id="KW-1133">Transmembrane helix</keyword>
<evidence type="ECO:0000256" key="3">
    <source>
        <dbReference type="SAM" id="Coils"/>
    </source>
</evidence>
<dbReference type="AlphaFoldDB" id="A0A4R1R6E5"/>
<keyword evidence="5" id="KW-0472">Membrane</keyword>
<dbReference type="SMART" id="SM00283">
    <property type="entry name" value="MA"/>
    <property type="match status" value="1"/>
</dbReference>
<dbReference type="PROSITE" id="PS50111">
    <property type="entry name" value="CHEMOTAXIS_TRANSDUC_2"/>
    <property type="match status" value="1"/>
</dbReference>
<dbReference type="PANTHER" id="PTHR32089:SF112">
    <property type="entry name" value="LYSOZYME-LIKE PROTEIN-RELATED"/>
    <property type="match status" value="1"/>
</dbReference>
<evidence type="ECO:0000256" key="5">
    <source>
        <dbReference type="SAM" id="Phobius"/>
    </source>
</evidence>
<dbReference type="InterPro" id="IPR004089">
    <property type="entry name" value="MCPsignal_dom"/>
</dbReference>
<keyword evidence="5" id="KW-0812">Transmembrane</keyword>
<sequence length="731" mass="81401">MAIRKKGRVEKKSNQRNQLIQSGQAAQPEQPGQGSKRKMRMLDKEIKMQQKQDANSVKWYHSIRIKLISAFMILVILLVVLGTFSYQKAAQGIIQNYESAMNSSLNLMLRYFETVSISAEAKNLQLTRNTTLRKYYAGLYAEDLIEQKKVFTEISSQAYATAMTEKNISEIYVLTETGKPIGAINNLLPADTYDQFAASEEFKLLENLGNQETIWLGFHPGLDIPAEKKIDSYGIYCVRRLFDQYDKPVGYVIVDLSKEFITDTLKTSELPEGSMAVFQTSDGRNLFDGEYDEAMLEEIMQKKAELTDGKGYISYQGNSYLLLEGNVEEVQGKIITLIPRSAIIEQAQAVKNTTMILVVLGGLIGIGLTVILSKEIAKEIEKVNFVLKKSAKGNLTSLVMVRGKDEFQLLGNCVNETILEIKKMIERVQQSSNKIAVSSGYMKTVSEELMNASDGIHHASHEISCGMSQQAEDTVNCVKEMNELAVLISNVNDAIGLMNQVLTKADKLSYEGIDVVNKLCQREKATVSITNQVITNVEQMEENSKEISEFIKVINSIAESTNLLSLNASIEAARAGEAGRGFSVVADEIRKLSAQSEQASAEIGRIISRMKKETVDTVDSVRQAKAAMESQEKTLNETVTMFQGMNQEIMSLADHMNQIHGKMENMDQSKDEMLGSIQSISAAAEETESAAGQLEENVANQMAVAKKIEEAAEDLNKEYEEMERMVNRFTI</sequence>